<dbReference type="EMBL" id="JNBS01002559">
    <property type="protein sequence ID" value="OQR90297.1"/>
    <property type="molecule type" value="Genomic_DNA"/>
</dbReference>
<keyword evidence="2" id="KW-1185">Reference proteome</keyword>
<dbReference type="AlphaFoldDB" id="A0A1V9YXB1"/>
<sequence length="148" mass="16764">MAHTRKRQERCYQRYQNSGAVCMEAVLRNIAFKEWKATTQGMFHLRVGAGVAEFPNGVAFLSYLESHEVASLDGEIAYWTSFGITKFVLQYSNQYQNGIEEVIFIRNALGLDTTLHIKTICTTTRGTIWITAYLYSGLQSDFSTLDGN</sequence>
<comment type="caution">
    <text evidence="1">The sequence shown here is derived from an EMBL/GenBank/DDBJ whole genome shotgun (WGS) entry which is preliminary data.</text>
</comment>
<protein>
    <submittedName>
        <fullName evidence="1">Uncharacterized protein</fullName>
    </submittedName>
</protein>
<accession>A0A1V9YXB1</accession>
<name>A0A1V9YXB1_9STRA</name>
<gene>
    <name evidence="1" type="ORF">THRCLA_09379</name>
</gene>
<evidence type="ECO:0000313" key="2">
    <source>
        <dbReference type="Proteomes" id="UP000243217"/>
    </source>
</evidence>
<dbReference type="OrthoDB" id="30461at4764"/>
<organism evidence="1 2">
    <name type="scientific">Thraustotheca clavata</name>
    <dbReference type="NCBI Taxonomy" id="74557"/>
    <lineage>
        <taxon>Eukaryota</taxon>
        <taxon>Sar</taxon>
        <taxon>Stramenopiles</taxon>
        <taxon>Oomycota</taxon>
        <taxon>Saprolegniomycetes</taxon>
        <taxon>Saprolegniales</taxon>
        <taxon>Achlyaceae</taxon>
        <taxon>Thraustotheca</taxon>
    </lineage>
</organism>
<reference evidence="1 2" key="1">
    <citation type="journal article" date="2014" name="Genome Biol. Evol.">
        <title>The secreted proteins of Achlya hypogyna and Thraustotheca clavata identify the ancestral oomycete secretome and reveal gene acquisitions by horizontal gene transfer.</title>
        <authorList>
            <person name="Misner I."/>
            <person name="Blouin N."/>
            <person name="Leonard G."/>
            <person name="Richards T.A."/>
            <person name="Lane C.E."/>
        </authorList>
    </citation>
    <scope>NUCLEOTIDE SEQUENCE [LARGE SCALE GENOMIC DNA]</scope>
    <source>
        <strain evidence="1 2">ATCC 34112</strain>
    </source>
</reference>
<evidence type="ECO:0000313" key="1">
    <source>
        <dbReference type="EMBL" id="OQR90297.1"/>
    </source>
</evidence>
<proteinExistence type="predicted"/>
<dbReference type="Proteomes" id="UP000243217">
    <property type="component" value="Unassembled WGS sequence"/>
</dbReference>